<dbReference type="RefSeq" id="WP_205737684.1">
    <property type="nucleotide sequence ID" value="NZ_CP018632.1"/>
</dbReference>
<feature type="domain" description="VIT" evidence="5">
    <location>
        <begin position="40"/>
        <end position="168"/>
    </location>
</feature>
<keyword evidence="2" id="KW-0812">Transmembrane</keyword>
<dbReference type="Gene3D" id="3.40.50.410">
    <property type="entry name" value="von Willebrand factor, type A domain"/>
    <property type="match status" value="1"/>
</dbReference>
<name>A0A2Z2NU72_9GAMM</name>
<organism evidence="6 7">
    <name type="scientific">Granulosicoccus antarcticus IMCC3135</name>
    <dbReference type="NCBI Taxonomy" id="1192854"/>
    <lineage>
        <taxon>Bacteria</taxon>
        <taxon>Pseudomonadati</taxon>
        <taxon>Pseudomonadota</taxon>
        <taxon>Gammaproteobacteria</taxon>
        <taxon>Chromatiales</taxon>
        <taxon>Granulosicoccaceae</taxon>
        <taxon>Granulosicoccus</taxon>
    </lineage>
</organism>
<feature type="signal peptide" evidence="3">
    <location>
        <begin position="1"/>
        <end position="41"/>
    </location>
</feature>
<keyword evidence="2" id="KW-1133">Transmembrane helix</keyword>
<proteinExistence type="predicted"/>
<evidence type="ECO:0000256" key="1">
    <source>
        <dbReference type="SAM" id="MobiDB-lite"/>
    </source>
</evidence>
<protein>
    <submittedName>
        <fullName evidence="6">Uncharacterized protein</fullName>
    </submittedName>
</protein>
<dbReference type="InterPro" id="IPR036465">
    <property type="entry name" value="vWFA_dom_sf"/>
</dbReference>
<accession>A0A2Z2NU72</accession>
<keyword evidence="2" id="KW-0472">Membrane</keyword>
<dbReference type="PROSITE" id="PS51468">
    <property type="entry name" value="VIT"/>
    <property type="match status" value="1"/>
</dbReference>
<dbReference type="PROSITE" id="PS50234">
    <property type="entry name" value="VWFA"/>
    <property type="match status" value="1"/>
</dbReference>
<evidence type="ECO:0000256" key="3">
    <source>
        <dbReference type="SAM" id="SignalP"/>
    </source>
</evidence>
<sequence length="743" mass="81217">MKYLTGLLVRTKKMTLPGVCKRCLAAATLLLGLTTGQFAGAAGLLSPNNGSPALKLAEQHVSVIIENGYAVTEVDQTFSNPHSQDLTAIYSFPVPEEAAVGEFTFWIDGTPVHAEVLEKQAARKIHDQQVQQGNESALVEQDGYRTFDAEVSPVRAGQDVRIRLVYLQRSAIDHAMGRYVYPLEEGGVDEVKEQFWSRNETVSDAFSFKLRLRSAYPVDAMRVTNGQAAITQLDSGEWELLIDSRTGDGTQTGTGLSDQEVSARLLADDIVPLENAGRATDYAESYGSETAHSKAAYSLNRDIVVYWRLAENLPGAVDLVTYKEPDATTGTFMLTLTPGIDLAPITEGRDWLFVLDTSGSMQGKFTTLVDAVQRSLTSLKPADRFKVILFSDRAKSLSDNFQTVSADAVQRTLKQLDHISAGGGTNLFDGLHAAVKSLDQDRTTAIVLATDGVANVGQTEMKQFLKLIDKVDVRLFTAVMGNSANRPLLEGLTKHSEGFAINVSNDDDMVGLMLQVTSKVTHEALHNVDLSIDGIRTRDLTPDKFSRIYRGEQLIIMGKYSGAGVANVTLNADISGETKHYVSQLVFPENSISNPELERLWAFASIKSLQDQQDLLGVTEDSKQGITDLALQHGLVTDYTSLLVVREEVFQSEGIERNNAKRVERERAARTVRAAESITQTRQDSSAPMFSESRQSTSNSGGGSMGLWFLALLSTLAILRIGLGLFDSYRERAAEQAAERKAI</sequence>
<gene>
    <name evidence="6" type="ORF">IMCC3135_23670</name>
</gene>
<feature type="domain" description="VWFA" evidence="4">
    <location>
        <begin position="350"/>
        <end position="520"/>
    </location>
</feature>
<dbReference type="SMART" id="SM00327">
    <property type="entry name" value="VWA"/>
    <property type="match status" value="1"/>
</dbReference>
<evidence type="ECO:0000259" key="4">
    <source>
        <dbReference type="PROSITE" id="PS50234"/>
    </source>
</evidence>
<evidence type="ECO:0000256" key="2">
    <source>
        <dbReference type="SAM" id="Phobius"/>
    </source>
</evidence>
<dbReference type="Pfam" id="PF00092">
    <property type="entry name" value="VWA"/>
    <property type="match status" value="1"/>
</dbReference>
<dbReference type="InterPro" id="IPR013694">
    <property type="entry name" value="VIT"/>
</dbReference>
<evidence type="ECO:0000259" key="5">
    <source>
        <dbReference type="PROSITE" id="PS51468"/>
    </source>
</evidence>
<feature type="chain" id="PRO_5016280551" evidence="3">
    <location>
        <begin position="42"/>
        <end position="743"/>
    </location>
</feature>
<dbReference type="PANTHER" id="PTHR45737">
    <property type="entry name" value="VON WILLEBRAND FACTOR A DOMAIN-CONTAINING PROTEIN 5A"/>
    <property type="match status" value="1"/>
</dbReference>
<dbReference type="Pfam" id="PF08487">
    <property type="entry name" value="VIT"/>
    <property type="match status" value="1"/>
</dbReference>
<keyword evidence="3" id="KW-0732">Signal</keyword>
<evidence type="ECO:0000313" key="7">
    <source>
        <dbReference type="Proteomes" id="UP000250079"/>
    </source>
</evidence>
<dbReference type="EMBL" id="CP018632">
    <property type="protein sequence ID" value="ASJ74803.1"/>
    <property type="molecule type" value="Genomic_DNA"/>
</dbReference>
<dbReference type="SMART" id="SM00609">
    <property type="entry name" value="VIT"/>
    <property type="match status" value="1"/>
</dbReference>
<feature type="compositionally biased region" description="Polar residues" evidence="1">
    <location>
        <begin position="677"/>
        <end position="699"/>
    </location>
</feature>
<dbReference type="SUPFAM" id="SSF53300">
    <property type="entry name" value="vWA-like"/>
    <property type="match status" value="1"/>
</dbReference>
<feature type="transmembrane region" description="Helical" evidence="2">
    <location>
        <begin position="705"/>
        <end position="726"/>
    </location>
</feature>
<reference evidence="6 7" key="1">
    <citation type="submission" date="2016-12" db="EMBL/GenBank/DDBJ databases">
        <authorList>
            <person name="Song W.-J."/>
            <person name="Kurnit D.M."/>
        </authorList>
    </citation>
    <scope>NUCLEOTIDE SEQUENCE [LARGE SCALE GENOMIC DNA]</scope>
    <source>
        <strain evidence="6 7">IMCC3135</strain>
    </source>
</reference>
<dbReference type="AlphaFoldDB" id="A0A2Z2NU72"/>
<dbReference type="PANTHER" id="PTHR45737:SF6">
    <property type="entry name" value="VON WILLEBRAND FACTOR A DOMAIN-CONTAINING PROTEIN 5A"/>
    <property type="match status" value="1"/>
</dbReference>
<evidence type="ECO:0000313" key="6">
    <source>
        <dbReference type="EMBL" id="ASJ74803.1"/>
    </source>
</evidence>
<dbReference type="KEGG" id="gai:IMCC3135_23670"/>
<feature type="region of interest" description="Disordered" evidence="1">
    <location>
        <begin position="671"/>
        <end position="701"/>
    </location>
</feature>
<dbReference type="Proteomes" id="UP000250079">
    <property type="component" value="Chromosome"/>
</dbReference>
<keyword evidence="7" id="KW-1185">Reference proteome</keyword>
<dbReference type="InterPro" id="IPR002035">
    <property type="entry name" value="VWF_A"/>
</dbReference>